<keyword evidence="1" id="KW-0408">Iron</keyword>
<dbReference type="PROSITE" id="PS51687">
    <property type="entry name" value="SAM_MT_RNA_M5U"/>
    <property type="match status" value="1"/>
</dbReference>
<keyword evidence="2 6" id="KW-0489">Methyltransferase</keyword>
<feature type="binding site" evidence="6">
    <location>
        <position position="268"/>
    </location>
    <ligand>
        <name>S-adenosyl-L-methionine</name>
        <dbReference type="ChEBI" id="CHEBI:59789"/>
    </ligand>
</feature>
<keyword evidence="1" id="KW-0004">4Fe-4S</keyword>
<keyword evidence="1" id="KW-0479">Metal-binding</keyword>
<protein>
    <submittedName>
        <fullName evidence="7">23S rRNA m(5)U-1939 methyltransferase</fullName>
    </submittedName>
</protein>
<dbReference type="Gene3D" id="2.40.50.140">
    <property type="entry name" value="Nucleic acid-binding proteins"/>
    <property type="match status" value="1"/>
</dbReference>
<dbReference type="GO" id="GO:0070041">
    <property type="term" value="F:rRNA (uridine-C5-)-methyltransferase activity"/>
    <property type="evidence" value="ECO:0007669"/>
    <property type="project" value="TreeGrafter"/>
</dbReference>
<dbReference type="AlphaFoldDB" id="A0A521AWP0"/>
<gene>
    <name evidence="7" type="ORF">SAMN06265173_101408</name>
</gene>
<accession>A0A521AWP0</accession>
<organism evidence="7 8">
    <name type="scientific">Thalassovita litoralis</name>
    <dbReference type="NCBI Taxonomy" id="1010611"/>
    <lineage>
        <taxon>Bacteria</taxon>
        <taxon>Pseudomonadati</taxon>
        <taxon>Pseudomonadota</taxon>
        <taxon>Alphaproteobacteria</taxon>
        <taxon>Rhodobacterales</taxon>
        <taxon>Roseobacteraceae</taxon>
        <taxon>Thalassovita</taxon>
    </lineage>
</organism>
<keyword evidence="4 6" id="KW-0949">S-adenosyl-L-methionine</keyword>
<dbReference type="GO" id="GO:0051539">
    <property type="term" value="F:4 iron, 4 sulfur cluster binding"/>
    <property type="evidence" value="ECO:0007669"/>
    <property type="project" value="UniProtKB-KW"/>
</dbReference>
<keyword evidence="3 6" id="KW-0808">Transferase</keyword>
<evidence type="ECO:0000256" key="6">
    <source>
        <dbReference type="PROSITE-ProRule" id="PRU01024"/>
    </source>
</evidence>
<evidence type="ECO:0000256" key="2">
    <source>
        <dbReference type="ARBA" id="ARBA00022603"/>
    </source>
</evidence>
<evidence type="ECO:0000256" key="3">
    <source>
        <dbReference type="ARBA" id="ARBA00022679"/>
    </source>
</evidence>
<dbReference type="PANTHER" id="PTHR11061">
    <property type="entry name" value="RNA M5U METHYLTRANSFERASE"/>
    <property type="match status" value="1"/>
</dbReference>
<proteinExistence type="inferred from homology"/>
<dbReference type="GO" id="GO:0070475">
    <property type="term" value="P:rRNA base methylation"/>
    <property type="evidence" value="ECO:0007669"/>
    <property type="project" value="TreeGrafter"/>
</dbReference>
<dbReference type="Pfam" id="PF05958">
    <property type="entry name" value="tRNA_U5-meth_tr"/>
    <property type="match status" value="1"/>
</dbReference>
<dbReference type="Gene3D" id="2.40.50.1070">
    <property type="match status" value="1"/>
</dbReference>
<dbReference type="EMBL" id="FXTO01000001">
    <property type="protein sequence ID" value="SMO39247.1"/>
    <property type="molecule type" value="Genomic_DNA"/>
</dbReference>
<evidence type="ECO:0000256" key="5">
    <source>
        <dbReference type="ARBA" id="ARBA00023014"/>
    </source>
</evidence>
<evidence type="ECO:0000313" key="7">
    <source>
        <dbReference type="EMBL" id="SMO39247.1"/>
    </source>
</evidence>
<dbReference type="RefSeq" id="WP_142491702.1">
    <property type="nucleotide sequence ID" value="NZ_FXTO01000001.1"/>
</dbReference>
<dbReference type="PANTHER" id="PTHR11061:SF49">
    <property type="entry name" value="23S RRNA (URACIL(1939)-C(5))-METHYLTRANSFERASE RLMD"/>
    <property type="match status" value="1"/>
</dbReference>
<evidence type="ECO:0000256" key="1">
    <source>
        <dbReference type="ARBA" id="ARBA00022485"/>
    </source>
</evidence>
<feature type="active site" description="Nucleophile" evidence="6">
    <location>
        <position position="362"/>
    </location>
</feature>
<dbReference type="Proteomes" id="UP000316030">
    <property type="component" value="Unassembled WGS sequence"/>
</dbReference>
<dbReference type="InterPro" id="IPR029063">
    <property type="entry name" value="SAM-dependent_MTases_sf"/>
</dbReference>
<keyword evidence="8" id="KW-1185">Reference proteome</keyword>
<dbReference type="InterPro" id="IPR010280">
    <property type="entry name" value="U5_MeTrfase_fam"/>
</dbReference>
<feature type="binding site" evidence="6">
    <location>
        <position position="241"/>
    </location>
    <ligand>
        <name>S-adenosyl-L-methionine</name>
        <dbReference type="ChEBI" id="CHEBI:59789"/>
    </ligand>
</feature>
<feature type="binding site" evidence="6">
    <location>
        <position position="336"/>
    </location>
    <ligand>
        <name>S-adenosyl-L-methionine</name>
        <dbReference type="ChEBI" id="CHEBI:59789"/>
    </ligand>
</feature>
<feature type="binding site" evidence="6">
    <location>
        <position position="288"/>
    </location>
    <ligand>
        <name>S-adenosyl-L-methionine</name>
        <dbReference type="ChEBI" id="CHEBI:59789"/>
    </ligand>
</feature>
<dbReference type="InterPro" id="IPR012340">
    <property type="entry name" value="NA-bd_OB-fold"/>
</dbReference>
<dbReference type="CDD" id="cd02440">
    <property type="entry name" value="AdoMet_MTases"/>
    <property type="match status" value="1"/>
</dbReference>
<evidence type="ECO:0000313" key="8">
    <source>
        <dbReference type="Proteomes" id="UP000316030"/>
    </source>
</evidence>
<dbReference type="OrthoDB" id="9804590at2"/>
<dbReference type="SUPFAM" id="SSF53335">
    <property type="entry name" value="S-adenosyl-L-methionine-dependent methyltransferases"/>
    <property type="match status" value="1"/>
</dbReference>
<reference evidence="7 8" key="1">
    <citation type="submission" date="2017-05" db="EMBL/GenBank/DDBJ databases">
        <authorList>
            <person name="Varghese N."/>
            <person name="Submissions S."/>
        </authorList>
    </citation>
    <scope>NUCLEOTIDE SEQUENCE [LARGE SCALE GENOMIC DNA]</scope>
    <source>
        <strain evidence="7 8">DSM 29506</strain>
    </source>
</reference>
<sequence length="407" mass="43432">MAEYTITRLGHQGDGIAEGPVFVPLALPGEVVTGTLEGQKLVDMRIITPSDDRVAAPCKHYKACGGCQLQHARDAFVADWKTGVVRQALRAQGIEAEFRPIQTSAPQTRRRASISARRTKKGAMAGFHARASDTIVAIPDCQLLDPALLRAIPVAEDLAVTGGSRKGELSVLATLSEAGLDLSVTGGKPLDGQLRIDLAALTEKHGLARLAWEDEVVAMRHPPVQNLGGVRVVPPSGAFLQATKDGETALRDAVSEIVKGCDAVVDLFAGCGTFALPIARGAEVHAVEGSKDMMAALDRGWRETPGLKRVTHEARDLFRRPLLPDELRKFGAAVIDPPRAGAEAQVTELAQSGVPVIAFVSCNPVTFARDAKLLIAAGYALDWVQVVDQFRWSSHVELVGKFTLKSA</sequence>
<name>A0A521AWP0_9RHOB</name>
<comment type="similarity">
    <text evidence="6">Belongs to the class I-like SAM-binding methyltransferase superfamily. RNA M5U methyltransferase family.</text>
</comment>
<dbReference type="Gene3D" id="3.40.50.150">
    <property type="entry name" value="Vaccinia Virus protein VP39"/>
    <property type="match status" value="1"/>
</dbReference>
<evidence type="ECO:0000256" key="4">
    <source>
        <dbReference type="ARBA" id="ARBA00022691"/>
    </source>
</evidence>
<keyword evidence="5" id="KW-0411">Iron-sulfur</keyword>